<dbReference type="PANTHER" id="PTHR43289">
    <property type="entry name" value="MITOGEN-ACTIVATED PROTEIN KINASE KINASE KINASE 20-RELATED"/>
    <property type="match status" value="1"/>
</dbReference>
<dbReference type="PROSITE" id="PS50011">
    <property type="entry name" value="PROTEIN_KINASE_DOM"/>
    <property type="match status" value="1"/>
</dbReference>
<sequence length="342" mass="37534">MPSPQITDYVLGTILGVGTVGTIYEATEKETGERVAIKKLHPGVSRDKLIRARFRREVTILERLRHPNIIASFGGGEADDGQLYYIMELVEGGTVGELLETRGRLVWQVVVDVARQICSALQCAHNHGVIHRDLKPGNLFLTKSAVVKLGDFGIARDLHDNDITTTGLTVGTHAYMSPEQITGDAMISGKTDLYALGCCLFEMLTGRKPFLGENFAQLFEQHLRAKPPRVRDLLPECPPELDEVIDQLLQKLPDDRPFNARSVQGVMLQLGEKYDLHAELLPDALGGDVAAESVTEKGRQILEQQISDRLNRATNPEVSWGRLVLVAAVIGGMVIAAIVFAP</sequence>
<keyword evidence="8" id="KW-1185">Reference proteome</keyword>
<dbReference type="Pfam" id="PF00069">
    <property type="entry name" value="Pkinase"/>
    <property type="match status" value="1"/>
</dbReference>
<dbReference type="CDD" id="cd14014">
    <property type="entry name" value="STKc_PknB_like"/>
    <property type="match status" value="1"/>
</dbReference>
<protein>
    <submittedName>
        <fullName evidence="7">Serine/threonine-protein kinase</fullName>
    </submittedName>
</protein>
<evidence type="ECO:0000256" key="2">
    <source>
        <dbReference type="ARBA" id="ARBA00022741"/>
    </source>
</evidence>
<comment type="caution">
    <text evidence="7">The sequence shown here is derived from an EMBL/GenBank/DDBJ whole genome shotgun (WGS) entry which is preliminary data.</text>
</comment>
<dbReference type="Proteomes" id="UP001500840">
    <property type="component" value="Unassembled WGS sequence"/>
</dbReference>
<feature type="transmembrane region" description="Helical" evidence="5">
    <location>
        <begin position="320"/>
        <end position="341"/>
    </location>
</feature>
<proteinExistence type="predicted"/>
<name>A0ABP8NEV6_9BACT</name>
<keyword evidence="3 7" id="KW-0418">Kinase</keyword>
<dbReference type="PANTHER" id="PTHR43289:SF6">
    <property type="entry name" value="SERINE_THREONINE-PROTEIN KINASE NEKL-3"/>
    <property type="match status" value="1"/>
</dbReference>
<dbReference type="SMART" id="SM00220">
    <property type="entry name" value="S_TKc"/>
    <property type="match status" value="1"/>
</dbReference>
<dbReference type="RefSeq" id="WP_339938588.1">
    <property type="nucleotide sequence ID" value="NZ_BAABGA010000072.1"/>
</dbReference>
<evidence type="ECO:0000256" key="3">
    <source>
        <dbReference type="ARBA" id="ARBA00022777"/>
    </source>
</evidence>
<evidence type="ECO:0000313" key="8">
    <source>
        <dbReference type="Proteomes" id="UP001500840"/>
    </source>
</evidence>
<dbReference type="PROSITE" id="PS00108">
    <property type="entry name" value="PROTEIN_KINASE_ST"/>
    <property type="match status" value="1"/>
</dbReference>
<dbReference type="Gene3D" id="1.10.510.10">
    <property type="entry name" value="Transferase(Phosphotransferase) domain 1"/>
    <property type="match status" value="1"/>
</dbReference>
<dbReference type="SUPFAM" id="SSF56112">
    <property type="entry name" value="Protein kinase-like (PK-like)"/>
    <property type="match status" value="1"/>
</dbReference>
<gene>
    <name evidence="7" type="ORF">GCM10023156_51480</name>
</gene>
<dbReference type="InterPro" id="IPR008271">
    <property type="entry name" value="Ser/Thr_kinase_AS"/>
</dbReference>
<dbReference type="InterPro" id="IPR011009">
    <property type="entry name" value="Kinase-like_dom_sf"/>
</dbReference>
<evidence type="ECO:0000259" key="6">
    <source>
        <dbReference type="PROSITE" id="PS50011"/>
    </source>
</evidence>
<feature type="domain" description="Protein kinase" evidence="6">
    <location>
        <begin position="9"/>
        <end position="280"/>
    </location>
</feature>
<dbReference type="GO" id="GO:0016301">
    <property type="term" value="F:kinase activity"/>
    <property type="evidence" value="ECO:0007669"/>
    <property type="project" value="UniProtKB-KW"/>
</dbReference>
<evidence type="ECO:0000256" key="4">
    <source>
        <dbReference type="ARBA" id="ARBA00022840"/>
    </source>
</evidence>
<accession>A0ABP8NEV6</accession>
<dbReference type="EMBL" id="BAABGA010000072">
    <property type="protein sequence ID" value="GAA4464734.1"/>
    <property type="molecule type" value="Genomic_DNA"/>
</dbReference>
<keyword evidence="5" id="KW-0812">Transmembrane</keyword>
<dbReference type="InterPro" id="IPR000719">
    <property type="entry name" value="Prot_kinase_dom"/>
</dbReference>
<evidence type="ECO:0000256" key="5">
    <source>
        <dbReference type="SAM" id="Phobius"/>
    </source>
</evidence>
<keyword evidence="2" id="KW-0547">Nucleotide-binding</keyword>
<evidence type="ECO:0000313" key="7">
    <source>
        <dbReference type="EMBL" id="GAA4464734.1"/>
    </source>
</evidence>
<keyword evidence="4" id="KW-0067">ATP-binding</keyword>
<keyword evidence="5" id="KW-0472">Membrane</keyword>
<keyword evidence="1" id="KW-0808">Transferase</keyword>
<organism evidence="7 8">
    <name type="scientific">Novipirellula rosea</name>
    <dbReference type="NCBI Taxonomy" id="1031540"/>
    <lineage>
        <taxon>Bacteria</taxon>
        <taxon>Pseudomonadati</taxon>
        <taxon>Planctomycetota</taxon>
        <taxon>Planctomycetia</taxon>
        <taxon>Pirellulales</taxon>
        <taxon>Pirellulaceae</taxon>
        <taxon>Novipirellula</taxon>
    </lineage>
</organism>
<reference evidence="8" key="1">
    <citation type="journal article" date="2019" name="Int. J. Syst. Evol. Microbiol.">
        <title>The Global Catalogue of Microorganisms (GCM) 10K type strain sequencing project: providing services to taxonomists for standard genome sequencing and annotation.</title>
        <authorList>
            <consortium name="The Broad Institute Genomics Platform"/>
            <consortium name="The Broad Institute Genome Sequencing Center for Infectious Disease"/>
            <person name="Wu L."/>
            <person name="Ma J."/>
        </authorList>
    </citation>
    <scope>NUCLEOTIDE SEQUENCE [LARGE SCALE GENOMIC DNA]</scope>
    <source>
        <strain evidence="8">JCM 17759</strain>
    </source>
</reference>
<keyword evidence="5" id="KW-1133">Transmembrane helix</keyword>
<evidence type="ECO:0000256" key="1">
    <source>
        <dbReference type="ARBA" id="ARBA00022679"/>
    </source>
</evidence>